<evidence type="ECO:0000313" key="10">
    <source>
        <dbReference type="EMBL" id="HGU64674.1"/>
    </source>
</evidence>
<reference evidence="9" key="1">
    <citation type="journal article" date="2020" name="mSystems">
        <title>Genome- and Community-Level Interaction Insights into Carbon Utilization and Element Cycling Functions of Hydrothermarchaeota in Hydrothermal Sediment.</title>
        <authorList>
            <person name="Zhou Z."/>
            <person name="Liu Y."/>
            <person name="Xu W."/>
            <person name="Pan J."/>
            <person name="Luo Z.H."/>
            <person name="Li M."/>
        </authorList>
    </citation>
    <scope>NUCLEOTIDE SEQUENCE [LARGE SCALE GENOMIC DNA]</scope>
    <source>
        <strain evidence="10">SpSt-622</strain>
        <strain evidence="9">SpSt-642</strain>
    </source>
</reference>
<dbReference type="Gene3D" id="3.30.300.20">
    <property type="match status" value="2"/>
</dbReference>
<sequence>MSENNRSQIKITAEEFRYIALLNEYTNVFVRDCIVDEENNRIIYLVNPTDIAKAIGPKGIYVQKLRNLLNKDIEIIGYSEKLEEQAKYALAPAKVKEVKLANKPSGRKIIYVIVEPKDKGLAIGRNGRNVSRAKLVLKRYFNIDDVIII</sequence>
<evidence type="ECO:0000313" key="9">
    <source>
        <dbReference type="EMBL" id="HGM58169.1"/>
    </source>
</evidence>
<dbReference type="InterPro" id="IPR058582">
    <property type="entry name" value="KH_NusA_2nd"/>
</dbReference>
<dbReference type="InterPro" id="IPR030842">
    <property type="entry name" value="TF_NusA_bacterial"/>
</dbReference>
<comment type="caution">
    <text evidence="9">The sequence shown here is derived from an EMBL/GenBank/DDBJ whole genome shotgun (WGS) entry which is preliminary data.</text>
</comment>
<dbReference type="InterPro" id="IPR009019">
    <property type="entry name" value="KH_sf_prok-type"/>
</dbReference>
<comment type="similarity">
    <text evidence="6">Belongs to the NusA family.</text>
</comment>
<dbReference type="SUPFAM" id="SSF54814">
    <property type="entry name" value="Prokaryotic type KH domain (KH-domain type II)"/>
    <property type="match status" value="2"/>
</dbReference>
<evidence type="ECO:0000256" key="2">
    <source>
        <dbReference type="ARBA" id="ARBA00022490"/>
    </source>
</evidence>
<evidence type="ECO:0000256" key="3">
    <source>
        <dbReference type="ARBA" id="ARBA00022884"/>
    </source>
</evidence>
<accession>A0A7C4HAX2</accession>
<dbReference type="Pfam" id="PF26594">
    <property type="entry name" value="KH_NusA_2nd"/>
    <property type="match status" value="1"/>
</dbReference>
<keyword evidence="1 6" id="KW-0806">Transcription termination</keyword>
<keyword evidence="2 6" id="KW-0963">Cytoplasm</keyword>
<evidence type="ECO:0000256" key="1">
    <source>
        <dbReference type="ARBA" id="ARBA00022472"/>
    </source>
</evidence>
<dbReference type="InterPro" id="IPR015946">
    <property type="entry name" value="KH_dom-like_a/b"/>
</dbReference>
<evidence type="ECO:0000256" key="4">
    <source>
        <dbReference type="ARBA" id="ARBA00023015"/>
    </source>
</evidence>
<dbReference type="HAMAP" id="MF_00945_A">
    <property type="entry name" value="NusA_A"/>
    <property type="match status" value="1"/>
</dbReference>
<dbReference type="GO" id="GO:0006353">
    <property type="term" value="P:DNA-templated transcription termination"/>
    <property type="evidence" value="ECO:0007669"/>
    <property type="project" value="UniProtKB-UniRule"/>
</dbReference>
<dbReference type="AlphaFoldDB" id="A0A7C4HAX2"/>
<dbReference type="Pfam" id="PF07650">
    <property type="entry name" value="KH_2"/>
    <property type="match status" value="1"/>
</dbReference>
<evidence type="ECO:0000256" key="6">
    <source>
        <dbReference type="HAMAP-Rule" id="MF_00945"/>
    </source>
</evidence>
<comment type="function">
    <text evidence="6">Participates in transcription termination.</text>
</comment>
<dbReference type="GO" id="GO:0031564">
    <property type="term" value="P:transcription antitermination"/>
    <property type="evidence" value="ECO:0007669"/>
    <property type="project" value="InterPro"/>
</dbReference>
<name>A0A7C4HAX2_STAMA</name>
<evidence type="ECO:0000259" key="8">
    <source>
        <dbReference type="Pfam" id="PF26594"/>
    </source>
</evidence>
<keyword evidence="5 6" id="KW-0804">Transcription</keyword>
<protein>
    <recommendedName>
        <fullName evidence="6">Probable transcription termination protein NusA</fullName>
    </recommendedName>
</protein>
<dbReference type="NCBIfam" id="TIGR01952">
    <property type="entry name" value="nusA_arch"/>
    <property type="match status" value="1"/>
</dbReference>
<feature type="domain" description="NusA-like second KH" evidence="8">
    <location>
        <begin position="86"/>
        <end position="146"/>
    </location>
</feature>
<dbReference type="InterPro" id="IPR010212">
    <property type="entry name" value="NusA_arc"/>
</dbReference>
<comment type="subcellular location">
    <subcellularLocation>
        <location evidence="6">Cytoplasm</location>
    </subcellularLocation>
</comment>
<dbReference type="GO" id="GO:0003723">
    <property type="term" value="F:RNA binding"/>
    <property type="evidence" value="ECO:0007669"/>
    <property type="project" value="UniProtKB-KW"/>
</dbReference>
<keyword evidence="3" id="KW-0694">RNA-binding</keyword>
<organism evidence="9">
    <name type="scientific">Staphylothermus marinus</name>
    <dbReference type="NCBI Taxonomy" id="2280"/>
    <lineage>
        <taxon>Archaea</taxon>
        <taxon>Thermoproteota</taxon>
        <taxon>Thermoprotei</taxon>
        <taxon>Desulfurococcales</taxon>
        <taxon>Desulfurococcaceae</taxon>
        <taxon>Staphylothermus</taxon>
    </lineage>
</organism>
<dbReference type="PANTHER" id="PTHR22648">
    <property type="entry name" value="TRANSCRIPTION TERMINATION FACTOR NUSA"/>
    <property type="match status" value="1"/>
</dbReference>
<dbReference type="EMBL" id="DTAN01000018">
    <property type="protein sequence ID" value="HGU64674.1"/>
    <property type="molecule type" value="Genomic_DNA"/>
</dbReference>
<proteinExistence type="inferred from homology"/>
<evidence type="ECO:0000259" key="7">
    <source>
        <dbReference type="Pfam" id="PF07650"/>
    </source>
</evidence>
<dbReference type="PANTHER" id="PTHR22648:SF0">
    <property type="entry name" value="TRANSCRIPTION TERMINATION_ANTITERMINATION PROTEIN NUSA"/>
    <property type="match status" value="1"/>
</dbReference>
<feature type="domain" description="KH type-2" evidence="7">
    <location>
        <begin position="20"/>
        <end position="80"/>
    </location>
</feature>
<gene>
    <name evidence="6" type="primary">nusA</name>
    <name evidence="10" type="ORF">ENT92_00450</name>
    <name evidence="9" type="ORF">ENU14_01065</name>
</gene>
<dbReference type="InterPro" id="IPR004044">
    <property type="entry name" value="KH_dom_type_2"/>
</dbReference>
<keyword evidence="4 6" id="KW-0805">Transcription regulation</keyword>
<dbReference type="GO" id="GO:0005829">
    <property type="term" value="C:cytosol"/>
    <property type="evidence" value="ECO:0007669"/>
    <property type="project" value="TreeGrafter"/>
</dbReference>
<dbReference type="EMBL" id="DTBJ01000013">
    <property type="protein sequence ID" value="HGM58169.1"/>
    <property type="molecule type" value="Genomic_DNA"/>
</dbReference>
<evidence type="ECO:0000256" key="5">
    <source>
        <dbReference type="ARBA" id="ARBA00023163"/>
    </source>
</evidence>